<proteinExistence type="predicted"/>
<dbReference type="AlphaFoldDB" id="A0AA39G9U5"/>
<organism evidence="3 4">
    <name type="scientific">Sarocladium strictum</name>
    <name type="common">Black bundle disease fungus</name>
    <name type="synonym">Acremonium strictum</name>
    <dbReference type="NCBI Taxonomy" id="5046"/>
    <lineage>
        <taxon>Eukaryota</taxon>
        <taxon>Fungi</taxon>
        <taxon>Dikarya</taxon>
        <taxon>Ascomycota</taxon>
        <taxon>Pezizomycotina</taxon>
        <taxon>Sordariomycetes</taxon>
        <taxon>Hypocreomycetidae</taxon>
        <taxon>Hypocreales</taxon>
        <taxon>Sarocladiaceae</taxon>
        <taxon>Sarocladium</taxon>
    </lineage>
</organism>
<evidence type="ECO:0000313" key="4">
    <source>
        <dbReference type="Proteomes" id="UP001175261"/>
    </source>
</evidence>
<reference evidence="3" key="1">
    <citation type="submission" date="2022-10" db="EMBL/GenBank/DDBJ databases">
        <title>Determination and structural analysis of whole genome sequence of Sarocladium strictum F4-1.</title>
        <authorList>
            <person name="Hu L."/>
            <person name="Jiang Y."/>
        </authorList>
    </citation>
    <scope>NUCLEOTIDE SEQUENCE</scope>
    <source>
        <strain evidence="3">F4-1</strain>
    </source>
</reference>
<dbReference type="Proteomes" id="UP001175261">
    <property type="component" value="Unassembled WGS sequence"/>
</dbReference>
<evidence type="ECO:0000256" key="1">
    <source>
        <dbReference type="SAM" id="MobiDB-lite"/>
    </source>
</evidence>
<dbReference type="EMBL" id="JAPDFR010000009">
    <property type="protein sequence ID" value="KAK0383039.1"/>
    <property type="molecule type" value="Genomic_DNA"/>
</dbReference>
<comment type="caution">
    <text evidence="3">The sequence shown here is derived from an EMBL/GenBank/DDBJ whole genome shotgun (WGS) entry which is preliminary data.</text>
</comment>
<accession>A0AA39G9U5</accession>
<dbReference type="PANTHER" id="PTHR42085:SF8">
    <property type="entry name" value="F-BOX DOMAIN-CONTAINING PROTEIN"/>
    <property type="match status" value="1"/>
</dbReference>
<keyword evidence="4" id="KW-1185">Reference proteome</keyword>
<feature type="region of interest" description="Disordered" evidence="1">
    <location>
        <begin position="276"/>
        <end position="321"/>
    </location>
</feature>
<dbReference type="PANTHER" id="PTHR42085">
    <property type="entry name" value="F-BOX DOMAIN-CONTAINING PROTEIN"/>
    <property type="match status" value="1"/>
</dbReference>
<sequence>MTVPRTSSDDSPFLRLPAELRLMVYNHLLSSRSDDRISVKTRERYWKKQEERGNGETSRRTNYYALDRRSLGRCSYKTTYGLDGGQGEDATTMHPAIMAVNRKIYGETAYLLYASHEFHFGHHLDAIGPFIGDLTPSSRDLIHSLSLTCFLHSPSCCAASDWRFWSSMSHRLGKLPKLRRLRITMQGGRPTGDWDGPKSLSVSDIRLLYATHHECLDWARELAAVDSLEDVEIEADIRPIPKPETTATLIYAALSASIEGSLIDFLRDELNVPARLKERKSSEEVDDEEEADKDAGPGSGPEPEPNPQSSGEPAVESVQNE</sequence>
<name>A0AA39G9U5_SARSR</name>
<feature type="domain" description="DUF7730" evidence="2">
    <location>
        <begin position="8"/>
        <end position="195"/>
    </location>
</feature>
<dbReference type="InterPro" id="IPR038883">
    <property type="entry name" value="AN11006-like"/>
</dbReference>
<evidence type="ECO:0000313" key="3">
    <source>
        <dbReference type="EMBL" id="KAK0383039.1"/>
    </source>
</evidence>
<protein>
    <recommendedName>
        <fullName evidence="2">DUF7730 domain-containing protein</fullName>
    </recommendedName>
</protein>
<dbReference type="InterPro" id="IPR056632">
    <property type="entry name" value="DUF7730"/>
</dbReference>
<evidence type="ECO:0000259" key="2">
    <source>
        <dbReference type="Pfam" id="PF24864"/>
    </source>
</evidence>
<dbReference type="Pfam" id="PF24864">
    <property type="entry name" value="DUF7730"/>
    <property type="match status" value="1"/>
</dbReference>
<gene>
    <name evidence="3" type="ORF">NLU13_8955</name>
</gene>